<keyword evidence="3" id="KW-1185">Reference proteome</keyword>
<evidence type="ECO:0000256" key="1">
    <source>
        <dbReference type="SAM" id="MobiDB-lite"/>
    </source>
</evidence>
<comment type="caution">
    <text evidence="2">The sequence shown here is derived from an EMBL/GenBank/DDBJ whole genome shotgun (WGS) entry which is preliminary data.</text>
</comment>
<dbReference type="AlphaFoldDB" id="A0A8X7VQ53"/>
<feature type="compositionally biased region" description="Basic and acidic residues" evidence="1">
    <location>
        <begin position="70"/>
        <end position="83"/>
    </location>
</feature>
<reference evidence="2 3" key="1">
    <citation type="submission" date="2020-02" db="EMBL/GenBank/DDBJ databases">
        <authorList>
            <person name="Ma Q."/>
            <person name="Huang Y."/>
            <person name="Song X."/>
            <person name="Pei D."/>
        </authorList>
    </citation>
    <scope>NUCLEOTIDE SEQUENCE [LARGE SCALE GENOMIC DNA]</scope>
    <source>
        <strain evidence="2">Sxm20200214</strain>
        <tissue evidence="2">Leaf</tissue>
    </source>
</reference>
<sequence>MIKVWFCFRTIQKKLGGPSVSDYEKLHAEKSELETKKYNDSLAKQPCSLTELDGVKSLHSQNSSADDENRDAIEDKHIDHICG</sequence>
<evidence type="ECO:0000313" key="2">
    <source>
        <dbReference type="EMBL" id="KAG2315659.1"/>
    </source>
</evidence>
<protein>
    <submittedName>
        <fullName evidence="2">Uncharacterized protein</fullName>
    </submittedName>
</protein>
<dbReference type="OrthoDB" id="10436628at2759"/>
<evidence type="ECO:0000313" key="3">
    <source>
        <dbReference type="Proteomes" id="UP000886595"/>
    </source>
</evidence>
<feature type="region of interest" description="Disordered" evidence="1">
    <location>
        <begin position="58"/>
        <end position="83"/>
    </location>
</feature>
<accession>A0A8X7VQ53</accession>
<name>A0A8X7VQ53_BRACI</name>
<proteinExistence type="predicted"/>
<organism evidence="2 3">
    <name type="scientific">Brassica carinata</name>
    <name type="common">Ethiopian mustard</name>
    <name type="synonym">Abyssinian cabbage</name>
    <dbReference type="NCBI Taxonomy" id="52824"/>
    <lineage>
        <taxon>Eukaryota</taxon>
        <taxon>Viridiplantae</taxon>
        <taxon>Streptophyta</taxon>
        <taxon>Embryophyta</taxon>
        <taxon>Tracheophyta</taxon>
        <taxon>Spermatophyta</taxon>
        <taxon>Magnoliopsida</taxon>
        <taxon>eudicotyledons</taxon>
        <taxon>Gunneridae</taxon>
        <taxon>Pentapetalae</taxon>
        <taxon>rosids</taxon>
        <taxon>malvids</taxon>
        <taxon>Brassicales</taxon>
        <taxon>Brassicaceae</taxon>
        <taxon>Brassiceae</taxon>
        <taxon>Brassica</taxon>
    </lineage>
</organism>
<gene>
    <name evidence="2" type="ORF">Bca52824_018781</name>
</gene>
<dbReference type="Proteomes" id="UP000886595">
    <property type="component" value="Unassembled WGS sequence"/>
</dbReference>
<dbReference type="EMBL" id="JAAMPC010000004">
    <property type="protein sequence ID" value="KAG2315659.1"/>
    <property type="molecule type" value="Genomic_DNA"/>
</dbReference>